<evidence type="ECO:0000313" key="2">
    <source>
        <dbReference type="RefSeq" id="XP_012368579.2"/>
    </source>
</evidence>
<dbReference type="InParanoid" id="A0A6P3V903"/>
<organism evidence="1 2">
    <name type="scientific">Octodon degus</name>
    <name type="common">Degu</name>
    <name type="synonym">Sciurus degus</name>
    <dbReference type="NCBI Taxonomy" id="10160"/>
    <lineage>
        <taxon>Eukaryota</taxon>
        <taxon>Metazoa</taxon>
        <taxon>Chordata</taxon>
        <taxon>Craniata</taxon>
        <taxon>Vertebrata</taxon>
        <taxon>Euteleostomi</taxon>
        <taxon>Mammalia</taxon>
        <taxon>Eutheria</taxon>
        <taxon>Euarchontoglires</taxon>
        <taxon>Glires</taxon>
        <taxon>Rodentia</taxon>
        <taxon>Hystricomorpha</taxon>
        <taxon>Octodontidae</taxon>
        <taxon>Octodon</taxon>
    </lineage>
</organism>
<accession>A0A6P3V903</accession>
<dbReference type="PANTHER" id="PTHR34035">
    <property type="entry name" value="TESTIS-EXPRESSED PROTEIN 47"/>
    <property type="match status" value="1"/>
</dbReference>
<dbReference type="InterPro" id="IPR055308">
    <property type="entry name" value="TEX47-like"/>
</dbReference>
<dbReference type="CTD" id="219557"/>
<protein>
    <submittedName>
        <fullName evidence="2">Testis-expressed protein 47</fullName>
    </submittedName>
</protein>
<dbReference type="Proteomes" id="UP000515203">
    <property type="component" value="Unplaced"/>
</dbReference>
<gene>
    <name evidence="2" type="primary">Tex47</name>
</gene>
<dbReference type="Pfam" id="PF24787">
    <property type="entry name" value="TEX47"/>
    <property type="match status" value="1"/>
</dbReference>
<dbReference type="OrthoDB" id="548795at2759"/>
<proteinExistence type="predicted"/>
<evidence type="ECO:0000313" key="1">
    <source>
        <dbReference type="Proteomes" id="UP000515203"/>
    </source>
</evidence>
<dbReference type="RefSeq" id="XP_012368579.2">
    <property type="nucleotide sequence ID" value="XM_012513125.2"/>
</dbReference>
<dbReference type="AlphaFoldDB" id="A0A6P3V903"/>
<name>A0A6P3V903_OCTDE</name>
<keyword evidence="1" id="KW-1185">Reference proteome</keyword>
<dbReference type="PANTHER" id="PTHR34035:SF1">
    <property type="entry name" value="TESTIS-EXPRESSED PROTEIN 47"/>
    <property type="match status" value="1"/>
</dbReference>
<reference evidence="2" key="1">
    <citation type="submission" date="2025-08" db="UniProtKB">
        <authorList>
            <consortium name="RefSeq"/>
        </authorList>
    </citation>
    <scope>IDENTIFICATION</scope>
</reference>
<sequence>MTLESGGLCSPCGVTRDCWQALPEWNSKRLDHAPFTALRLSQNALQKLTVLYSHALLQQLGLPFMAHNQKNSKKPAAPEAPLIPQVPRGNYLHLLEENQRLQLKKCLLHRMFLVANTHPNMDQKEIAEHYEQTFQSILKHNPGEAVTGLLLIYPTSMLHILESSSSTLQQILLDFLSQEKKEKEFWIQKLKIVVISHNIPTRVFMQWHTSVVRAPIMYLDDVTQSQSLKEIVTDFLTRTHKLALHLFKTPKVKTKGLDDNLQNAAPSLLLPEQIIKYLCNSEELPDPATFLSMYNKPIDIILDSEVVWPVPSKF</sequence>
<dbReference type="GeneID" id="105741195"/>